<proteinExistence type="predicted"/>
<keyword evidence="2" id="KW-1185">Reference proteome</keyword>
<protein>
    <submittedName>
        <fullName evidence="1">DUF899 domain-containing protein</fullName>
    </submittedName>
</protein>
<reference evidence="1 2" key="1">
    <citation type="journal article" date="2019" name="Int. J. Syst. Evol. Microbiol.">
        <title>The Global Catalogue of Microorganisms (GCM) 10K type strain sequencing project: providing services to taxonomists for standard genome sequencing and annotation.</title>
        <authorList>
            <consortium name="The Broad Institute Genomics Platform"/>
            <consortium name="The Broad Institute Genome Sequencing Center for Infectious Disease"/>
            <person name="Wu L."/>
            <person name="Ma J."/>
        </authorList>
    </citation>
    <scope>NUCLEOTIDE SEQUENCE [LARGE SCALE GENOMIC DNA]</scope>
    <source>
        <strain evidence="1 2">JCM 16009</strain>
    </source>
</reference>
<name>A0ABN2MWQ7_9PSEU</name>
<dbReference type="RefSeq" id="WP_344415086.1">
    <property type="nucleotide sequence ID" value="NZ_BAAAQK010000005.1"/>
</dbReference>
<evidence type="ECO:0000313" key="2">
    <source>
        <dbReference type="Proteomes" id="UP001500449"/>
    </source>
</evidence>
<gene>
    <name evidence="1" type="ORF">GCM10009836_21550</name>
</gene>
<evidence type="ECO:0000313" key="1">
    <source>
        <dbReference type="EMBL" id="GAA1841858.1"/>
    </source>
</evidence>
<comment type="caution">
    <text evidence="1">The sequence shown here is derived from an EMBL/GenBank/DDBJ whole genome shotgun (WGS) entry which is preliminary data.</text>
</comment>
<sequence length="232" mass="26235">MTLPEIVSREEWTAARTALLEREKELTRARDALSADRRRLPMVEIGKDYRFDDGRAGLLDLFEGRRQLIVGHFMFDPEWDEGCPSCTAGADEVSDGLRLHLASRDVTLAYVSRAPLAKIERYKAARGWTFPWYSSHGSDFNYDFHVTLDPAVAPVEYNFRAEDLTGEAPGLSCFVRDGERLFHTYSQYARGAEWTGGSYAFLDLTALGRQEEWEEPKGRSDVGRGAVPIFDA</sequence>
<dbReference type="EMBL" id="BAAAQK010000005">
    <property type="protein sequence ID" value="GAA1841858.1"/>
    <property type="molecule type" value="Genomic_DNA"/>
</dbReference>
<accession>A0ABN2MWQ7</accession>
<dbReference type="Proteomes" id="UP001500449">
    <property type="component" value="Unassembled WGS sequence"/>
</dbReference>
<dbReference type="Pfam" id="PF05988">
    <property type="entry name" value="DUF899"/>
    <property type="match status" value="1"/>
</dbReference>
<organism evidence="1 2">
    <name type="scientific">Pseudonocardia ailaonensis</name>
    <dbReference type="NCBI Taxonomy" id="367279"/>
    <lineage>
        <taxon>Bacteria</taxon>
        <taxon>Bacillati</taxon>
        <taxon>Actinomycetota</taxon>
        <taxon>Actinomycetes</taxon>
        <taxon>Pseudonocardiales</taxon>
        <taxon>Pseudonocardiaceae</taxon>
        <taxon>Pseudonocardia</taxon>
    </lineage>
</organism>
<dbReference type="InterPro" id="IPR010296">
    <property type="entry name" value="DUF899_thioredox"/>
</dbReference>